<protein>
    <submittedName>
        <fullName evidence="1">Uncharacterized protein</fullName>
    </submittedName>
</protein>
<dbReference type="EMBL" id="VTZN01000184">
    <property type="protein sequence ID" value="KAA1248216.1"/>
    <property type="molecule type" value="Genomic_DNA"/>
</dbReference>
<evidence type="ECO:0000313" key="2">
    <source>
        <dbReference type="Proteomes" id="UP000324701"/>
    </source>
</evidence>
<dbReference type="RefSeq" id="WP_149655912.1">
    <property type="nucleotide sequence ID" value="NZ_VTZN01000184.1"/>
</dbReference>
<dbReference type="OrthoDB" id="4709727at2"/>
<dbReference type="AlphaFoldDB" id="A0A5B1BIM0"/>
<evidence type="ECO:0000313" key="1">
    <source>
        <dbReference type="EMBL" id="KAA1248216.1"/>
    </source>
</evidence>
<sequence>MTRPAQRSAGREQVPGLGEIQPPIEVIDAYWTVLDLATFGWHPKRLQFDAHIATAFVTAHSPARRTVTVSWDLRGNRTARQQVPSRAAARRLLELARLVASLGQHDAETGEDWLTQLCWLVQGKVGSPHRHHRNWRCTDPLPTLAASEQPATRGRAAAWLIARLVAEYGWSVNHLGEDIAGGGFVADIPGDVRAIFPAAMEYDGTAAAALARMIPTLQTQDLHLLANLDYRALWAARSVAVERS</sequence>
<name>A0A5B1BIM0_MYCSI</name>
<gene>
    <name evidence="1" type="ORF">F0Q45_21825</name>
</gene>
<dbReference type="Proteomes" id="UP000324701">
    <property type="component" value="Unassembled WGS sequence"/>
</dbReference>
<accession>A0A5B1BIM0</accession>
<organism evidence="1 2">
    <name type="scientific">Mycobacterium simiae</name>
    <name type="common">Mycobacterium habana</name>
    <dbReference type="NCBI Taxonomy" id="1784"/>
    <lineage>
        <taxon>Bacteria</taxon>
        <taxon>Bacillati</taxon>
        <taxon>Actinomycetota</taxon>
        <taxon>Actinomycetes</taxon>
        <taxon>Mycobacteriales</taxon>
        <taxon>Mycobacteriaceae</taxon>
        <taxon>Mycobacterium</taxon>
        <taxon>Mycobacterium simiae complex</taxon>
    </lineage>
</organism>
<reference evidence="1 2" key="1">
    <citation type="submission" date="2019-09" db="EMBL/GenBank/DDBJ databases">
        <title>Report of infection by Mycobacterium simiae a patient suffering from pulmonary tuberculosis.</title>
        <authorList>
            <person name="Mohanty P.S."/>
            <person name="Bansal A.K."/>
            <person name="Singh H."/>
            <person name="Sharma S."/>
            <person name="Patil S.A."/>
            <person name="Upadhaya P."/>
            <person name="Singh P.K."/>
            <person name="Kumar D."/>
            <person name="Kumar S."/>
            <person name="Singh R.K."/>
            <person name="Chaudhary B."/>
        </authorList>
    </citation>
    <scope>NUCLEOTIDE SEQUENCE [LARGE SCALE GENOMIC DNA]</scope>
    <source>
        <strain evidence="1 2">JAL-560-SIM</strain>
    </source>
</reference>
<proteinExistence type="predicted"/>
<comment type="caution">
    <text evidence="1">The sequence shown here is derived from an EMBL/GenBank/DDBJ whole genome shotgun (WGS) entry which is preliminary data.</text>
</comment>
<keyword evidence="2" id="KW-1185">Reference proteome</keyword>